<proteinExistence type="predicted"/>
<gene>
    <name evidence="1" type="ORF">METH_07600</name>
</gene>
<dbReference type="KEGG" id="lmd:METH_07600"/>
<evidence type="ECO:0000313" key="1">
    <source>
        <dbReference type="EMBL" id="AHD02980.1"/>
    </source>
</evidence>
<keyword evidence="2" id="KW-1185">Reference proteome</keyword>
<name>V9W020_9RHOB</name>
<dbReference type="HOGENOM" id="CLU_2396070_0_0_5"/>
<organism evidence="1 2">
    <name type="scientific">Leisingera methylohalidivorans DSM 14336</name>
    <dbReference type="NCBI Taxonomy" id="999552"/>
    <lineage>
        <taxon>Bacteria</taxon>
        <taxon>Pseudomonadati</taxon>
        <taxon>Pseudomonadota</taxon>
        <taxon>Alphaproteobacteria</taxon>
        <taxon>Rhodobacterales</taxon>
        <taxon>Roseobacteraceae</taxon>
        <taxon>Leisingera</taxon>
    </lineage>
</organism>
<accession>V9W020</accession>
<reference evidence="1 2" key="1">
    <citation type="submission" date="2013-09" db="EMBL/GenBank/DDBJ databases">
        <authorList>
            <consortium name="DOE Joint Genome Institute"/>
            <person name="Klenk H.-P."/>
            <person name="Huntemann M."/>
            <person name="Han J."/>
            <person name="Chen A."/>
            <person name="Kyrpides N."/>
            <person name="Mavromatis K."/>
            <person name="Markowitz V."/>
            <person name="Palaniappan K."/>
            <person name="Ivanova N."/>
            <person name="Schaumberg A."/>
            <person name="Pati A."/>
            <person name="Liolios K."/>
            <person name="Nordberg H.P."/>
            <person name="Cantor M.N."/>
            <person name="Hua S.X."/>
            <person name="Woyke T."/>
        </authorList>
    </citation>
    <scope>NUCLEOTIDE SEQUENCE [LARGE SCALE GENOMIC DNA]</scope>
    <source>
        <strain evidence="1 2">DSM 14336</strain>
    </source>
</reference>
<evidence type="ECO:0000313" key="2">
    <source>
        <dbReference type="Proteomes" id="UP000018780"/>
    </source>
</evidence>
<sequence>MAIASIGPARSRFYVENAAEPPRAVGVPSYCSWITRIICASAKQLFRIRCFFNAGQTLHHGEGFRGRQISGNILASAINRFGFIAAGPASIFF</sequence>
<dbReference type="AlphaFoldDB" id="V9W020"/>
<dbReference type="Proteomes" id="UP000018780">
    <property type="component" value="Chromosome"/>
</dbReference>
<dbReference type="EMBL" id="CP006773">
    <property type="protein sequence ID" value="AHD02980.1"/>
    <property type="molecule type" value="Genomic_DNA"/>
</dbReference>
<dbReference type="PATRIC" id="fig|999552.6.peg.1532"/>
<protein>
    <submittedName>
        <fullName evidence="1">Uncharacterized protein</fullName>
    </submittedName>
</protein>